<protein>
    <submittedName>
        <fullName evidence="1">Uncharacterized protein</fullName>
    </submittedName>
</protein>
<name>A0A2R6WLT9_MARPO</name>
<proteinExistence type="predicted"/>
<accession>A0A2R6WLT9</accession>
<dbReference type="AlphaFoldDB" id="A0A2R6WLT9"/>
<gene>
    <name evidence="1" type="ORF">MARPO_0076s0068</name>
</gene>
<keyword evidence="2" id="KW-1185">Reference proteome</keyword>
<sequence>MMRRNVHCSRVQCRLLMILDEENRVGYLCSMKPRCTSASASQGTSQGQCIELLCKTSLMCWRCRGP</sequence>
<evidence type="ECO:0000313" key="1">
    <source>
        <dbReference type="EMBL" id="PTQ34834.1"/>
    </source>
</evidence>
<organism evidence="1 2">
    <name type="scientific">Marchantia polymorpha</name>
    <name type="common">Common liverwort</name>
    <name type="synonym">Marchantia aquatica</name>
    <dbReference type="NCBI Taxonomy" id="3197"/>
    <lineage>
        <taxon>Eukaryota</taxon>
        <taxon>Viridiplantae</taxon>
        <taxon>Streptophyta</taxon>
        <taxon>Embryophyta</taxon>
        <taxon>Marchantiophyta</taxon>
        <taxon>Marchantiopsida</taxon>
        <taxon>Marchantiidae</taxon>
        <taxon>Marchantiales</taxon>
        <taxon>Marchantiaceae</taxon>
        <taxon>Marchantia</taxon>
    </lineage>
</organism>
<evidence type="ECO:0000313" key="2">
    <source>
        <dbReference type="Proteomes" id="UP000244005"/>
    </source>
</evidence>
<dbReference type="Proteomes" id="UP000244005">
    <property type="component" value="Unassembled WGS sequence"/>
</dbReference>
<reference evidence="2" key="1">
    <citation type="journal article" date="2017" name="Cell">
        <title>Insights into land plant evolution garnered from the Marchantia polymorpha genome.</title>
        <authorList>
            <person name="Bowman J.L."/>
            <person name="Kohchi T."/>
            <person name="Yamato K.T."/>
            <person name="Jenkins J."/>
            <person name="Shu S."/>
            <person name="Ishizaki K."/>
            <person name="Yamaoka S."/>
            <person name="Nishihama R."/>
            <person name="Nakamura Y."/>
            <person name="Berger F."/>
            <person name="Adam C."/>
            <person name="Aki S.S."/>
            <person name="Althoff F."/>
            <person name="Araki T."/>
            <person name="Arteaga-Vazquez M.A."/>
            <person name="Balasubrmanian S."/>
            <person name="Barry K."/>
            <person name="Bauer D."/>
            <person name="Boehm C.R."/>
            <person name="Briginshaw L."/>
            <person name="Caballero-Perez J."/>
            <person name="Catarino B."/>
            <person name="Chen F."/>
            <person name="Chiyoda S."/>
            <person name="Chovatia M."/>
            <person name="Davies K.M."/>
            <person name="Delmans M."/>
            <person name="Demura T."/>
            <person name="Dierschke T."/>
            <person name="Dolan L."/>
            <person name="Dorantes-Acosta A.E."/>
            <person name="Eklund D.M."/>
            <person name="Florent S.N."/>
            <person name="Flores-Sandoval E."/>
            <person name="Fujiyama A."/>
            <person name="Fukuzawa H."/>
            <person name="Galik B."/>
            <person name="Grimanelli D."/>
            <person name="Grimwood J."/>
            <person name="Grossniklaus U."/>
            <person name="Hamada T."/>
            <person name="Haseloff J."/>
            <person name="Hetherington A.J."/>
            <person name="Higo A."/>
            <person name="Hirakawa Y."/>
            <person name="Hundley H.N."/>
            <person name="Ikeda Y."/>
            <person name="Inoue K."/>
            <person name="Inoue S.I."/>
            <person name="Ishida S."/>
            <person name="Jia Q."/>
            <person name="Kakita M."/>
            <person name="Kanazawa T."/>
            <person name="Kawai Y."/>
            <person name="Kawashima T."/>
            <person name="Kennedy M."/>
            <person name="Kinose K."/>
            <person name="Kinoshita T."/>
            <person name="Kohara Y."/>
            <person name="Koide E."/>
            <person name="Komatsu K."/>
            <person name="Kopischke S."/>
            <person name="Kubo M."/>
            <person name="Kyozuka J."/>
            <person name="Lagercrantz U."/>
            <person name="Lin S.S."/>
            <person name="Lindquist E."/>
            <person name="Lipzen A.M."/>
            <person name="Lu C.W."/>
            <person name="De Luna E."/>
            <person name="Martienssen R.A."/>
            <person name="Minamino N."/>
            <person name="Mizutani M."/>
            <person name="Mizutani M."/>
            <person name="Mochizuki N."/>
            <person name="Monte I."/>
            <person name="Mosher R."/>
            <person name="Nagasaki H."/>
            <person name="Nakagami H."/>
            <person name="Naramoto S."/>
            <person name="Nishitani K."/>
            <person name="Ohtani M."/>
            <person name="Okamoto T."/>
            <person name="Okumura M."/>
            <person name="Phillips J."/>
            <person name="Pollak B."/>
            <person name="Reinders A."/>
            <person name="Rovekamp M."/>
            <person name="Sano R."/>
            <person name="Sawa S."/>
            <person name="Schmid M.W."/>
            <person name="Shirakawa M."/>
            <person name="Solano R."/>
            <person name="Spunde A."/>
            <person name="Suetsugu N."/>
            <person name="Sugano S."/>
            <person name="Sugiyama A."/>
            <person name="Sun R."/>
            <person name="Suzuki Y."/>
            <person name="Takenaka M."/>
            <person name="Takezawa D."/>
            <person name="Tomogane H."/>
            <person name="Tsuzuki M."/>
            <person name="Ueda T."/>
            <person name="Umeda M."/>
            <person name="Ward J.M."/>
            <person name="Watanabe Y."/>
            <person name="Yazaki K."/>
            <person name="Yokoyama R."/>
            <person name="Yoshitake Y."/>
            <person name="Yotsui I."/>
            <person name="Zachgo S."/>
            <person name="Schmutz J."/>
        </authorList>
    </citation>
    <scope>NUCLEOTIDE SEQUENCE [LARGE SCALE GENOMIC DNA]</scope>
    <source>
        <strain evidence="2">Tak-1</strain>
    </source>
</reference>
<dbReference type="EMBL" id="KZ772748">
    <property type="protein sequence ID" value="PTQ34834.1"/>
    <property type="molecule type" value="Genomic_DNA"/>
</dbReference>
<dbReference type="Gramene" id="Mp7g07260.1">
    <property type="protein sequence ID" value="Mp7g07260.1.cds1"/>
    <property type="gene ID" value="Mp7g07260"/>
</dbReference>